<dbReference type="STRING" id="71717.A0A4Y7T4N0"/>
<dbReference type="EMBL" id="QPFP01000030">
    <property type="protein sequence ID" value="TEB28898.1"/>
    <property type="molecule type" value="Genomic_DNA"/>
</dbReference>
<gene>
    <name evidence="1" type="ORF">FA13DRAFT_1793736</name>
</gene>
<keyword evidence="2" id="KW-1185">Reference proteome</keyword>
<comment type="caution">
    <text evidence="1">The sequence shown here is derived from an EMBL/GenBank/DDBJ whole genome shotgun (WGS) entry which is preliminary data.</text>
</comment>
<evidence type="ECO:0000313" key="2">
    <source>
        <dbReference type="Proteomes" id="UP000298030"/>
    </source>
</evidence>
<dbReference type="OrthoDB" id="2691851at2759"/>
<dbReference type="Proteomes" id="UP000298030">
    <property type="component" value="Unassembled WGS sequence"/>
</dbReference>
<organism evidence="1 2">
    <name type="scientific">Coprinellus micaceus</name>
    <name type="common">Glistening ink-cap mushroom</name>
    <name type="synonym">Coprinus micaceus</name>
    <dbReference type="NCBI Taxonomy" id="71717"/>
    <lineage>
        <taxon>Eukaryota</taxon>
        <taxon>Fungi</taxon>
        <taxon>Dikarya</taxon>
        <taxon>Basidiomycota</taxon>
        <taxon>Agaricomycotina</taxon>
        <taxon>Agaricomycetes</taxon>
        <taxon>Agaricomycetidae</taxon>
        <taxon>Agaricales</taxon>
        <taxon>Agaricineae</taxon>
        <taxon>Psathyrellaceae</taxon>
        <taxon>Coprinellus</taxon>
    </lineage>
</organism>
<protein>
    <submittedName>
        <fullName evidence="1">Uncharacterized protein</fullName>
    </submittedName>
</protein>
<sequence>MGSNLDKITHIMEGLRSGQWHLAQELLVVAFFLHVRRNYGARVVLVLPICKRGSFEDAALLLEMLRQAWKFSPYGEATYGPIWSIASDGDPKRRPALYLHCMTRKIEPEQKIYEHLGYLKGFNLWTGSNLETQDLDWKHCIKRICNLLCTREGMLVNDTFINKPLLSSWLSRLSNVDWSEDSIFSLLNALPSHSGQIHALLNPKDPQDVPRAVKLLSVVPELRKLDQDSGGHEPIRTPDT</sequence>
<accession>A0A4Y7T4N0</accession>
<evidence type="ECO:0000313" key="1">
    <source>
        <dbReference type="EMBL" id="TEB28898.1"/>
    </source>
</evidence>
<dbReference type="AlphaFoldDB" id="A0A4Y7T4N0"/>
<name>A0A4Y7T4N0_COPMI</name>
<proteinExistence type="predicted"/>
<reference evidence="1 2" key="1">
    <citation type="journal article" date="2019" name="Nat. Ecol. Evol.">
        <title>Megaphylogeny resolves global patterns of mushroom evolution.</title>
        <authorList>
            <person name="Varga T."/>
            <person name="Krizsan K."/>
            <person name="Foldi C."/>
            <person name="Dima B."/>
            <person name="Sanchez-Garcia M."/>
            <person name="Sanchez-Ramirez S."/>
            <person name="Szollosi G.J."/>
            <person name="Szarkandi J.G."/>
            <person name="Papp V."/>
            <person name="Albert L."/>
            <person name="Andreopoulos W."/>
            <person name="Angelini C."/>
            <person name="Antonin V."/>
            <person name="Barry K.W."/>
            <person name="Bougher N.L."/>
            <person name="Buchanan P."/>
            <person name="Buyck B."/>
            <person name="Bense V."/>
            <person name="Catcheside P."/>
            <person name="Chovatia M."/>
            <person name="Cooper J."/>
            <person name="Damon W."/>
            <person name="Desjardin D."/>
            <person name="Finy P."/>
            <person name="Geml J."/>
            <person name="Haridas S."/>
            <person name="Hughes K."/>
            <person name="Justo A."/>
            <person name="Karasinski D."/>
            <person name="Kautmanova I."/>
            <person name="Kiss B."/>
            <person name="Kocsube S."/>
            <person name="Kotiranta H."/>
            <person name="LaButti K.M."/>
            <person name="Lechner B.E."/>
            <person name="Liimatainen K."/>
            <person name="Lipzen A."/>
            <person name="Lukacs Z."/>
            <person name="Mihaltcheva S."/>
            <person name="Morgado L.N."/>
            <person name="Niskanen T."/>
            <person name="Noordeloos M.E."/>
            <person name="Ohm R.A."/>
            <person name="Ortiz-Santana B."/>
            <person name="Ovrebo C."/>
            <person name="Racz N."/>
            <person name="Riley R."/>
            <person name="Savchenko A."/>
            <person name="Shiryaev A."/>
            <person name="Soop K."/>
            <person name="Spirin V."/>
            <person name="Szebenyi C."/>
            <person name="Tomsovsky M."/>
            <person name="Tulloss R.E."/>
            <person name="Uehling J."/>
            <person name="Grigoriev I.V."/>
            <person name="Vagvolgyi C."/>
            <person name="Papp T."/>
            <person name="Martin F.M."/>
            <person name="Miettinen O."/>
            <person name="Hibbett D.S."/>
            <person name="Nagy L.G."/>
        </authorList>
    </citation>
    <scope>NUCLEOTIDE SEQUENCE [LARGE SCALE GENOMIC DNA]</scope>
    <source>
        <strain evidence="1 2">FP101781</strain>
    </source>
</reference>